<reference evidence="1 2" key="1">
    <citation type="submission" date="2019-02" db="EMBL/GenBank/DDBJ databases">
        <title>The Batch Genome Submission of Acinetobacter spp. strains.</title>
        <authorList>
            <person name="Qin J."/>
            <person name="Hu Y."/>
            <person name="Ye H."/>
            <person name="Wei L."/>
            <person name="Feng Y."/>
            <person name="Zong Z."/>
        </authorList>
    </citation>
    <scope>NUCLEOTIDE SEQUENCE [LARGE SCALE GENOMIC DNA]</scope>
    <source>
        <strain evidence="1 2">WCHAW060049</strain>
    </source>
</reference>
<sequence>MKLQLIPVFELEYSHPKIKFPEFPFTDEEYENYFDQVYKLNGFVDKFQPIAQGFNLYSVLQTTERNLLKILKDAIQKNKNSLEGGFALCDMSNGINPILTQRCCSDFNDVDSWINLAEQKLKGFWIGHPMLCCKIENDQIQFIEEEEEELEDIYVSFSEFQKAVLQLKLELPKIREYILIIANKYQLDLSVVNQFLKFTQIDQNNA</sequence>
<evidence type="ECO:0000313" key="1">
    <source>
        <dbReference type="EMBL" id="RZG48411.1"/>
    </source>
</evidence>
<accession>A0A4Q7AIW8</accession>
<dbReference type="Proteomes" id="UP000293863">
    <property type="component" value="Unassembled WGS sequence"/>
</dbReference>
<proteinExistence type="predicted"/>
<evidence type="ECO:0000313" key="2">
    <source>
        <dbReference type="Proteomes" id="UP000293863"/>
    </source>
</evidence>
<dbReference type="AlphaFoldDB" id="A0A4Q7AIW8"/>
<keyword evidence="2" id="KW-1185">Reference proteome</keyword>
<dbReference type="RefSeq" id="WP_130131080.1">
    <property type="nucleotide sequence ID" value="NZ_SGSQ01000004.1"/>
</dbReference>
<protein>
    <submittedName>
        <fullName evidence="1">Uncharacterized protein</fullName>
    </submittedName>
</protein>
<comment type="caution">
    <text evidence="1">The sequence shown here is derived from an EMBL/GenBank/DDBJ whole genome shotgun (WGS) entry which is preliminary data.</text>
</comment>
<name>A0A4Q7AIW8_9GAMM</name>
<dbReference type="EMBL" id="SGSQ01000004">
    <property type="protein sequence ID" value="RZG48411.1"/>
    <property type="molecule type" value="Genomic_DNA"/>
</dbReference>
<organism evidence="1 2">
    <name type="scientific">Acinetobacter wuhouensis</name>
    <dbReference type="NCBI Taxonomy" id="1879050"/>
    <lineage>
        <taxon>Bacteria</taxon>
        <taxon>Pseudomonadati</taxon>
        <taxon>Pseudomonadota</taxon>
        <taxon>Gammaproteobacteria</taxon>
        <taxon>Moraxellales</taxon>
        <taxon>Moraxellaceae</taxon>
        <taxon>Acinetobacter</taxon>
    </lineage>
</organism>
<gene>
    <name evidence="1" type="ORF">EXU28_03585</name>
</gene>